<evidence type="ECO:0000256" key="4">
    <source>
        <dbReference type="ARBA" id="ARBA00016304"/>
    </source>
</evidence>
<dbReference type="InterPro" id="IPR012713">
    <property type="entry name" value="PfdB"/>
</dbReference>
<evidence type="ECO:0000256" key="5">
    <source>
        <dbReference type="ARBA" id="ARBA00022490"/>
    </source>
</evidence>
<evidence type="ECO:0000313" key="11">
    <source>
        <dbReference type="EMBL" id="ADC66390.1"/>
    </source>
</evidence>
<comment type="function">
    <text evidence="7 9">Molecular chaperone capable of stabilizing a range of proteins. Seems to fulfill an ATP-independent, HSP70-like function in archaeal de novo protein folding.</text>
</comment>
<dbReference type="KEGG" id="fpl:Ferp_2266"/>
<evidence type="ECO:0000256" key="9">
    <source>
        <dbReference type="HAMAP-Rule" id="MF_00307"/>
    </source>
</evidence>
<evidence type="ECO:0000256" key="7">
    <source>
        <dbReference type="ARBA" id="ARBA00025077"/>
    </source>
</evidence>
<dbReference type="RefSeq" id="WP_012966728.1">
    <property type="nucleotide sequence ID" value="NC_013849.1"/>
</dbReference>
<dbReference type="GeneID" id="8779805"/>
<reference evidence="12" key="1">
    <citation type="submission" date="2010-02" db="EMBL/GenBank/DDBJ databases">
        <title>Complete sequence of Ferroglobus placidus DSM 10642.</title>
        <authorList>
            <consortium name="US DOE Joint Genome Institute"/>
            <person name="Lucas S."/>
            <person name="Copeland A."/>
            <person name="Lapidus A."/>
            <person name="Cheng J.-F."/>
            <person name="Bruce D."/>
            <person name="Goodwin L."/>
            <person name="Pitluck S."/>
            <person name="Saunders E."/>
            <person name="Brettin T."/>
            <person name="Detter J.C."/>
            <person name="Han C."/>
            <person name="Tapia R."/>
            <person name="Larimer F."/>
            <person name="Land M."/>
            <person name="Hauser L."/>
            <person name="Kyrpides N."/>
            <person name="Ivanova N."/>
            <person name="Holmes D."/>
            <person name="Lovley D."/>
            <person name="Kyrpides N."/>
            <person name="Anderson I.J."/>
            <person name="Woyke T."/>
        </authorList>
    </citation>
    <scope>NUCLEOTIDE SEQUENCE [LARGE SCALE GENOMIC DNA]</scope>
    <source>
        <strain evidence="12">DSM 10642 / AEDII12DO</strain>
    </source>
</reference>
<dbReference type="HOGENOM" id="CLU_131909_1_1_2"/>
<dbReference type="Gene3D" id="1.10.287.370">
    <property type="match status" value="1"/>
</dbReference>
<reference evidence="11 12" key="2">
    <citation type="journal article" date="2011" name="Stand. Genomic Sci.">
        <title>Complete genome sequence of Ferroglobus placidus AEDII12DO.</title>
        <authorList>
            <person name="Anderson I."/>
            <person name="Risso C."/>
            <person name="Holmes D."/>
            <person name="Lucas S."/>
            <person name="Copeland A."/>
            <person name="Lapidus A."/>
            <person name="Cheng J.F."/>
            <person name="Bruce D."/>
            <person name="Goodwin L."/>
            <person name="Pitluck S."/>
            <person name="Saunders E."/>
            <person name="Brettin T."/>
            <person name="Detter J.C."/>
            <person name="Han C."/>
            <person name="Tapia R."/>
            <person name="Larimer F."/>
            <person name="Land M."/>
            <person name="Hauser L."/>
            <person name="Woyke T."/>
            <person name="Lovley D."/>
            <person name="Kyrpides N."/>
            <person name="Ivanova N."/>
        </authorList>
    </citation>
    <scope>NUCLEOTIDE SEQUENCE [LARGE SCALE GENOMIC DNA]</scope>
    <source>
        <strain evidence="12">DSM 10642 / AEDII12DO</strain>
    </source>
</reference>
<keyword evidence="10" id="KW-0175">Coiled coil</keyword>
<gene>
    <name evidence="9" type="primary">pfdB</name>
    <name evidence="11" type="ordered locus">Ferp_2266</name>
</gene>
<dbReference type="GO" id="GO:0005737">
    <property type="term" value="C:cytoplasm"/>
    <property type="evidence" value="ECO:0007669"/>
    <property type="project" value="UniProtKB-SubCell"/>
</dbReference>
<comment type="subcellular location">
    <subcellularLocation>
        <location evidence="1 9">Cytoplasm</location>
    </subcellularLocation>
</comment>
<feature type="coiled-coil region" evidence="10">
    <location>
        <begin position="8"/>
        <end position="105"/>
    </location>
</feature>
<evidence type="ECO:0000256" key="2">
    <source>
        <dbReference type="ARBA" id="ARBA00008045"/>
    </source>
</evidence>
<dbReference type="GO" id="GO:0044183">
    <property type="term" value="F:protein folding chaperone"/>
    <property type="evidence" value="ECO:0007669"/>
    <property type="project" value="TreeGrafter"/>
</dbReference>
<dbReference type="EMBL" id="CP001899">
    <property type="protein sequence ID" value="ADC66390.1"/>
    <property type="molecule type" value="Genomic_DNA"/>
</dbReference>
<dbReference type="HAMAP" id="MF_00307">
    <property type="entry name" value="PfdB"/>
    <property type="match status" value="1"/>
</dbReference>
<dbReference type="SUPFAM" id="SSF46579">
    <property type="entry name" value="Prefoldin"/>
    <property type="match status" value="1"/>
</dbReference>
<dbReference type="GO" id="GO:0016272">
    <property type="term" value="C:prefoldin complex"/>
    <property type="evidence" value="ECO:0007669"/>
    <property type="project" value="UniProtKB-UniRule"/>
</dbReference>
<keyword evidence="6 9" id="KW-0143">Chaperone</keyword>
<dbReference type="eggNOG" id="arCOG01342">
    <property type="taxonomic scope" value="Archaea"/>
</dbReference>
<accession>D3S1C6</accession>
<dbReference type="InterPro" id="IPR002777">
    <property type="entry name" value="PFD_beta-like"/>
</dbReference>
<dbReference type="PANTHER" id="PTHR20903">
    <property type="entry name" value="PREFOLDIN SUBUNIT 1-RELATED"/>
    <property type="match status" value="1"/>
</dbReference>
<keyword evidence="5 9" id="KW-0963">Cytoplasm</keyword>
<dbReference type="AlphaFoldDB" id="D3S1C6"/>
<evidence type="ECO:0000256" key="10">
    <source>
        <dbReference type="SAM" id="Coils"/>
    </source>
</evidence>
<proteinExistence type="inferred from homology"/>
<dbReference type="Proteomes" id="UP000002613">
    <property type="component" value="Chromosome"/>
</dbReference>
<dbReference type="PANTHER" id="PTHR20903:SF0">
    <property type="entry name" value="PREFOLDIN SUBUNIT 1"/>
    <property type="match status" value="1"/>
</dbReference>
<dbReference type="STRING" id="589924.Ferp_2266"/>
<organism evidence="11 12">
    <name type="scientific">Ferroglobus placidus (strain DSM 10642 / AEDII12DO)</name>
    <dbReference type="NCBI Taxonomy" id="589924"/>
    <lineage>
        <taxon>Archaea</taxon>
        <taxon>Methanobacteriati</taxon>
        <taxon>Methanobacteriota</taxon>
        <taxon>Archaeoglobi</taxon>
        <taxon>Archaeoglobales</taxon>
        <taxon>Archaeoglobaceae</taxon>
        <taxon>Ferroglobus</taxon>
    </lineage>
</organism>
<keyword evidence="12" id="KW-1185">Reference proteome</keyword>
<protein>
    <recommendedName>
        <fullName evidence="4 9">Prefoldin subunit beta</fullName>
    </recommendedName>
    <alternativeName>
        <fullName evidence="8 9">GimC subunit beta</fullName>
    </alternativeName>
</protein>
<evidence type="ECO:0000313" key="12">
    <source>
        <dbReference type="Proteomes" id="UP000002613"/>
    </source>
</evidence>
<dbReference type="NCBIfam" id="TIGR02338">
    <property type="entry name" value="gimC_beta"/>
    <property type="match status" value="1"/>
</dbReference>
<evidence type="ECO:0000256" key="1">
    <source>
        <dbReference type="ARBA" id="ARBA00004496"/>
    </source>
</evidence>
<name>D3S1C6_FERPA</name>
<dbReference type="PaxDb" id="589924-Ferp_2266"/>
<dbReference type="InterPro" id="IPR009053">
    <property type="entry name" value="Prefoldin"/>
</dbReference>
<sequence length="115" mass="13318">MSEIPPAVQNLVAQLQQLQQQLQAVIAQKAQLEAMIREIDDALKEMEKSQSEEVYKAVGSILVKVRKEEAEKELRERKETYEVRIKTLERQEEKLRERVAETQKKLQSMLSPQAG</sequence>
<evidence type="ECO:0000256" key="8">
    <source>
        <dbReference type="ARBA" id="ARBA00033461"/>
    </source>
</evidence>
<evidence type="ECO:0000256" key="6">
    <source>
        <dbReference type="ARBA" id="ARBA00023186"/>
    </source>
</evidence>
<dbReference type="Pfam" id="PF01920">
    <property type="entry name" value="Prefoldin_2"/>
    <property type="match status" value="1"/>
</dbReference>
<evidence type="ECO:0000256" key="3">
    <source>
        <dbReference type="ARBA" id="ARBA00011716"/>
    </source>
</evidence>
<dbReference type="GO" id="GO:0051082">
    <property type="term" value="F:unfolded protein binding"/>
    <property type="evidence" value="ECO:0007669"/>
    <property type="project" value="UniProtKB-UniRule"/>
</dbReference>
<comment type="similarity">
    <text evidence="2 9">Belongs to the prefoldin subunit beta family.</text>
</comment>
<comment type="subunit">
    <text evidence="3 9">Heterohexamer of two alpha and four beta subunits.</text>
</comment>
<dbReference type="CDD" id="cd23162">
    <property type="entry name" value="Prefoldin_beta_GimC"/>
    <property type="match status" value="1"/>
</dbReference>